<protein>
    <submittedName>
        <fullName evidence="2">Uncharacterized protein</fullName>
    </submittedName>
</protein>
<reference evidence="2 3" key="1">
    <citation type="submission" date="2019-03" db="EMBL/GenBank/DDBJ databases">
        <title>Genomic Encyclopedia of Type Strains, Phase IV (KMG-IV): sequencing the most valuable type-strain genomes for metagenomic binning, comparative biology and taxonomic classification.</title>
        <authorList>
            <person name="Goeker M."/>
        </authorList>
    </citation>
    <scope>NUCLEOTIDE SEQUENCE [LARGE SCALE GENOMIC DNA]</scope>
    <source>
        <strain evidence="2 3">DSM 11603</strain>
    </source>
</reference>
<keyword evidence="1" id="KW-0812">Transmembrane</keyword>
<proteinExistence type="predicted"/>
<evidence type="ECO:0000256" key="1">
    <source>
        <dbReference type="SAM" id="Phobius"/>
    </source>
</evidence>
<feature type="transmembrane region" description="Helical" evidence="1">
    <location>
        <begin position="7"/>
        <end position="29"/>
    </location>
</feature>
<sequence>MRAIVRLFAYALVLAVALFFLAIAALAFLNKDPKQSFGKCQMRSLETSIPKEKMDQYLDACMVSAGFKLSFRTCNFSIDRGHWCYLSTRVFWVN</sequence>
<dbReference type="Proteomes" id="UP000294958">
    <property type="component" value="Unassembled WGS sequence"/>
</dbReference>
<evidence type="ECO:0000313" key="3">
    <source>
        <dbReference type="Proteomes" id="UP000294958"/>
    </source>
</evidence>
<comment type="caution">
    <text evidence="2">The sequence shown here is derived from an EMBL/GenBank/DDBJ whole genome shotgun (WGS) entry which is preliminary data.</text>
</comment>
<accession>A0A4R6YEF5</accession>
<dbReference type="AlphaFoldDB" id="A0A4R6YEF5"/>
<dbReference type="RefSeq" id="WP_133675471.1">
    <property type="nucleotide sequence ID" value="NZ_SNZF01000015.1"/>
</dbReference>
<keyword evidence="1" id="KW-1133">Transmembrane helix</keyword>
<name>A0A4R6YEF5_9HYPH</name>
<gene>
    <name evidence="2" type="ORF">DES43_11598</name>
</gene>
<keyword evidence="1" id="KW-0472">Membrane</keyword>
<dbReference type="EMBL" id="SNZF01000015">
    <property type="protein sequence ID" value="TDR34328.1"/>
    <property type="molecule type" value="Genomic_DNA"/>
</dbReference>
<keyword evidence="3" id="KW-1185">Reference proteome</keyword>
<evidence type="ECO:0000313" key="2">
    <source>
        <dbReference type="EMBL" id="TDR34328.1"/>
    </source>
</evidence>
<organism evidence="2 3">
    <name type="scientific">Aquamicrobium defluvii</name>
    <dbReference type="NCBI Taxonomy" id="69279"/>
    <lineage>
        <taxon>Bacteria</taxon>
        <taxon>Pseudomonadati</taxon>
        <taxon>Pseudomonadota</taxon>
        <taxon>Alphaproteobacteria</taxon>
        <taxon>Hyphomicrobiales</taxon>
        <taxon>Phyllobacteriaceae</taxon>
        <taxon>Aquamicrobium</taxon>
    </lineage>
</organism>